<feature type="compositionally biased region" description="Low complexity" evidence="13">
    <location>
        <begin position="416"/>
        <end position="446"/>
    </location>
</feature>
<dbReference type="GO" id="GO:0016746">
    <property type="term" value="F:acyltransferase activity"/>
    <property type="evidence" value="ECO:0007669"/>
    <property type="project" value="UniProtKB-KW"/>
</dbReference>
<keyword evidence="9" id="KW-0539">Nucleus</keyword>
<dbReference type="InterPro" id="IPR028009">
    <property type="entry name" value="ESCO_Acetyltransf_dom"/>
</dbReference>
<evidence type="ECO:0000313" key="15">
    <source>
        <dbReference type="EMBL" id="KAF3969417.1"/>
    </source>
</evidence>
<accession>A0A8J4VT98</accession>
<dbReference type="InterPro" id="IPR028005">
    <property type="entry name" value="AcTrfase_ESCO_Znf_dom"/>
</dbReference>
<dbReference type="SUPFAM" id="SSF56112">
    <property type="entry name" value="Protein kinase-like (PK-like)"/>
    <property type="match status" value="1"/>
</dbReference>
<sequence>MQAKISSFFKNPTSISMATESPDPPPIFDELTIWENKQHQFFNTYSRRAQNPDSNKWSIGEILVKKSNSDSLCTKVELKKSGKAIKTSKKRTYAQLHLDLGQSDFNLHTCSTCGVKYAPGEEEDEKAHKGFHRDYTLGIPFKGWCSERVVHLPSIESGRIVLVLDCDPVAHRSKVEEVVKMMEIELGSGWIFHKSCKVYLFISSQRIVGCLLAEPIKQAFKVCSCSSNGGSEGSSAKEVARRSSTSLQFGAIIFKREVKKRTCSVNSSEVLDGNLNGAIICENEGLPAVCGIRAIWVTPSNRRKHIASQLLDAVRMSFCMGSVLELSQLAFSQPTSAGKALASNYFSTGSFLVYKTNSLNSQMNNSLSGPIPANWTGLKDLTSLDVSWNNISLPLPSFSSTVKLSLVGNLLLSGDQSPPSGNTPSSGGSQSPSNNPSGSNGNGTSNATKEPNSSKRSILVSVVAPVASVAVVAFLAIPLSVYFCKKRKDNPQAPSSVVIHPRDPSDLDNTVKIVVTNNTNGSTSTMTGSGSGSRNSSGMGESHVIESGNLIISVQGLRNVTKNFSSENELGCGGFGVVYKGELDDGTKIAVKRMEAGIITNKALGEFQSEIAVQLGLEMDHKEMPRPTADTWGKSFPLGNELLKNISSDDTPLTSSQHPQQKWEDPSMVDYNTRIEPPFQEFKQRSETQSSLPCNPNNQNKVTEEDVQMNGTIQTEKIQDWDPRAMLNNLNFLEQKIHQLQDLVHVIVGRRSQALGRPDELLAQQKQLITADLTSIIVQLISTAGSLLPSVKPLSGTTPTGQLGQLGGLFLPSTVGPNGSVQPQNNGGSKVSDQSNQMDITVNCGNEQNYNVEEHESKDDEDAVKGENLPPGSYEILQLEKEEILAPHTHFCTICGKGFKRDANLRMHMRGHGDEYKTPAALAKPNKEATSEPMLIKRYSCPYAGCKRNKDHKKFQPLKTILCVKNHYKRTHCDKSYTCSRCNTKKFSVIADLKTHEKHCGKDKWLCSCGTTFSRKDKLFGHIALFQGHTPAIPLEETKGPTVPPDRGEGNEAINKVRSINFNFGSNAPNGNEVQNTADVKGNIEDPTGYFSPLNFDTWNFGGFHEFPRPPYEDSESSLSFLIPGSCNYTVPGSCNYTQKTGAESSSNNPE</sequence>
<evidence type="ECO:0000256" key="2">
    <source>
        <dbReference type="ARBA" id="ARBA00022679"/>
    </source>
</evidence>
<keyword evidence="16" id="KW-1185">Reference proteome</keyword>
<dbReference type="Pfam" id="PF23118">
    <property type="entry name" value="zf-C2H2_STOP2_C"/>
    <property type="match status" value="1"/>
</dbReference>
<proteinExistence type="predicted"/>
<keyword evidence="4" id="KW-0677">Repeat</keyword>
<evidence type="ECO:0000256" key="8">
    <source>
        <dbReference type="ARBA" id="ARBA00023163"/>
    </source>
</evidence>
<feature type="region of interest" description="Disordered" evidence="13">
    <location>
        <begin position="814"/>
        <end position="835"/>
    </location>
</feature>
<feature type="region of interest" description="Disordered" evidence="13">
    <location>
        <begin position="518"/>
        <end position="540"/>
    </location>
</feature>
<dbReference type="Proteomes" id="UP000737018">
    <property type="component" value="Unassembled WGS sequence"/>
</dbReference>
<evidence type="ECO:0000256" key="13">
    <source>
        <dbReference type="SAM" id="MobiDB-lite"/>
    </source>
</evidence>
<comment type="subcellular location">
    <subcellularLocation>
        <location evidence="1">Nucleus</location>
    </subcellularLocation>
</comment>
<keyword evidence="6" id="KW-0862">Zinc</keyword>
<dbReference type="PROSITE" id="PS00028">
    <property type="entry name" value="ZINC_FINGER_C2H2_1"/>
    <property type="match status" value="1"/>
</dbReference>
<evidence type="ECO:0000256" key="3">
    <source>
        <dbReference type="ARBA" id="ARBA00022723"/>
    </source>
</evidence>
<keyword evidence="5 12" id="KW-0863">Zinc-finger</keyword>
<dbReference type="Pfam" id="PF13878">
    <property type="entry name" value="zf-C2H2_3"/>
    <property type="match status" value="1"/>
</dbReference>
<protein>
    <recommendedName>
        <fullName evidence="14">C2H2-type domain-containing protein</fullName>
    </recommendedName>
</protein>
<dbReference type="InterPro" id="IPR032675">
    <property type="entry name" value="LRR_dom_sf"/>
</dbReference>
<keyword evidence="8" id="KW-0804">Transcription</keyword>
<feature type="domain" description="C2H2-type" evidence="14">
    <location>
        <begin position="890"/>
        <end position="917"/>
    </location>
</feature>
<evidence type="ECO:0000256" key="6">
    <source>
        <dbReference type="ARBA" id="ARBA00022833"/>
    </source>
</evidence>
<evidence type="ECO:0000256" key="12">
    <source>
        <dbReference type="PROSITE-ProRule" id="PRU00042"/>
    </source>
</evidence>
<evidence type="ECO:0000259" key="14">
    <source>
        <dbReference type="PROSITE" id="PS50157"/>
    </source>
</evidence>
<dbReference type="GO" id="GO:0010447">
    <property type="term" value="P:response to acidic pH"/>
    <property type="evidence" value="ECO:0007669"/>
    <property type="project" value="InterPro"/>
</dbReference>
<dbReference type="Gene3D" id="3.30.200.20">
    <property type="entry name" value="Phosphorylase Kinase, domain 1"/>
    <property type="match status" value="1"/>
</dbReference>
<dbReference type="Gene3D" id="3.80.10.10">
    <property type="entry name" value="Ribonuclease Inhibitor"/>
    <property type="match status" value="1"/>
</dbReference>
<dbReference type="SMART" id="SM00355">
    <property type="entry name" value="ZnF_C2H2"/>
    <property type="match status" value="3"/>
</dbReference>
<dbReference type="GO" id="GO:0008270">
    <property type="term" value="F:zinc ion binding"/>
    <property type="evidence" value="ECO:0007669"/>
    <property type="project" value="UniProtKB-KW"/>
</dbReference>
<evidence type="ECO:0000256" key="7">
    <source>
        <dbReference type="ARBA" id="ARBA00023015"/>
    </source>
</evidence>
<evidence type="ECO:0000256" key="1">
    <source>
        <dbReference type="ARBA" id="ARBA00004123"/>
    </source>
</evidence>
<dbReference type="PANTHER" id="PTHR46352:SF1">
    <property type="entry name" value="PROTEIN SENSITIVE TO PROTON RHIZOTOXICITY 1"/>
    <property type="match status" value="1"/>
</dbReference>
<dbReference type="OrthoDB" id="6591996at2759"/>
<dbReference type="InterPro" id="IPR013087">
    <property type="entry name" value="Znf_C2H2_type"/>
</dbReference>
<evidence type="ECO:0000256" key="5">
    <source>
        <dbReference type="ARBA" id="ARBA00022771"/>
    </source>
</evidence>
<evidence type="ECO:0000256" key="4">
    <source>
        <dbReference type="ARBA" id="ARBA00022737"/>
    </source>
</evidence>
<evidence type="ECO:0000256" key="9">
    <source>
        <dbReference type="ARBA" id="ARBA00023242"/>
    </source>
</evidence>
<keyword evidence="2" id="KW-0808">Transferase</keyword>
<dbReference type="GO" id="GO:0005634">
    <property type="term" value="C:nucleus"/>
    <property type="evidence" value="ECO:0007669"/>
    <property type="project" value="UniProtKB-SubCell"/>
</dbReference>
<gene>
    <name evidence="15" type="ORF">CMV_006799</name>
</gene>
<dbReference type="Gene3D" id="3.30.160.60">
    <property type="entry name" value="Classic Zinc Finger"/>
    <property type="match status" value="1"/>
</dbReference>
<dbReference type="SUPFAM" id="SSF57667">
    <property type="entry name" value="beta-beta-alpha zinc fingers"/>
    <property type="match status" value="1"/>
</dbReference>
<feature type="compositionally biased region" description="Polar residues" evidence="13">
    <location>
        <begin position="815"/>
        <end position="835"/>
    </location>
</feature>
<keyword evidence="3" id="KW-0479">Metal-binding</keyword>
<evidence type="ECO:0000256" key="11">
    <source>
        <dbReference type="ARBA" id="ARBA00023315"/>
    </source>
</evidence>
<keyword evidence="11" id="KW-0012">Acyltransferase</keyword>
<feature type="region of interest" description="Disordered" evidence="13">
    <location>
        <begin position="413"/>
        <end position="453"/>
    </location>
</feature>
<dbReference type="PROSITE" id="PS50157">
    <property type="entry name" value="ZINC_FINGER_C2H2_2"/>
    <property type="match status" value="1"/>
</dbReference>
<dbReference type="Pfam" id="PF23115">
    <property type="entry name" value="zf-C2H2_STOP2_3rd"/>
    <property type="match status" value="1"/>
</dbReference>
<name>A0A8J4VT98_9ROSI</name>
<evidence type="ECO:0000313" key="16">
    <source>
        <dbReference type="Proteomes" id="UP000737018"/>
    </source>
</evidence>
<dbReference type="InterPro" id="IPR058196">
    <property type="entry name" value="zf-C2H2_STOP1/2_C"/>
</dbReference>
<dbReference type="InterPro" id="IPR059161">
    <property type="entry name" value="Znf-C2H2_STOP1/2_3rd"/>
</dbReference>
<organism evidence="15 16">
    <name type="scientific">Castanea mollissima</name>
    <name type="common">Chinese chestnut</name>
    <dbReference type="NCBI Taxonomy" id="60419"/>
    <lineage>
        <taxon>Eukaryota</taxon>
        <taxon>Viridiplantae</taxon>
        <taxon>Streptophyta</taxon>
        <taxon>Embryophyta</taxon>
        <taxon>Tracheophyta</taxon>
        <taxon>Spermatophyta</taxon>
        <taxon>Magnoliopsida</taxon>
        <taxon>eudicotyledons</taxon>
        <taxon>Gunneridae</taxon>
        <taxon>Pentapetalae</taxon>
        <taxon>rosids</taxon>
        <taxon>fabids</taxon>
        <taxon>Fagales</taxon>
        <taxon>Fagaceae</taxon>
        <taxon>Castanea</taxon>
    </lineage>
</organism>
<keyword evidence="7" id="KW-0805">Transcription regulation</keyword>
<dbReference type="Pfam" id="PF13880">
    <property type="entry name" value="Acetyltransf_13"/>
    <property type="match status" value="1"/>
</dbReference>
<dbReference type="InterPro" id="IPR044300">
    <property type="entry name" value="STOP1/2"/>
</dbReference>
<dbReference type="InterPro" id="IPR036236">
    <property type="entry name" value="Znf_C2H2_sf"/>
</dbReference>
<dbReference type="GO" id="GO:0010044">
    <property type="term" value="P:response to aluminum ion"/>
    <property type="evidence" value="ECO:0007669"/>
    <property type="project" value="InterPro"/>
</dbReference>
<keyword evidence="10" id="KW-0131">Cell cycle</keyword>
<dbReference type="SUPFAM" id="SSF52058">
    <property type="entry name" value="L domain-like"/>
    <property type="match status" value="1"/>
</dbReference>
<dbReference type="InterPro" id="IPR011009">
    <property type="entry name" value="Kinase-like_dom_sf"/>
</dbReference>
<reference evidence="15" key="1">
    <citation type="submission" date="2020-03" db="EMBL/GenBank/DDBJ databases">
        <title>Castanea mollissima Vanexum genome sequencing.</title>
        <authorList>
            <person name="Staton M."/>
        </authorList>
    </citation>
    <scope>NUCLEOTIDE SEQUENCE</scope>
    <source>
        <tissue evidence="15">Leaf</tissue>
    </source>
</reference>
<dbReference type="EMBL" id="JRKL02000651">
    <property type="protein sequence ID" value="KAF3969417.1"/>
    <property type="molecule type" value="Genomic_DNA"/>
</dbReference>
<comment type="caution">
    <text evidence="15">The sequence shown here is derived from an EMBL/GenBank/DDBJ whole genome shotgun (WGS) entry which is preliminary data.</text>
</comment>
<dbReference type="PANTHER" id="PTHR46352">
    <property type="entry name" value="PROTEIN SENSITIVE TO PROTON RHIZOTOXICITY 1"/>
    <property type="match status" value="1"/>
</dbReference>
<evidence type="ECO:0000256" key="10">
    <source>
        <dbReference type="ARBA" id="ARBA00023306"/>
    </source>
</evidence>
<dbReference type="AlphaFoldDB" id="A0A8J4VT98"/>